<keyword evidence="3" id="KW-0808">Transferase</keyword>
<protein>
    <submittedName>
        <fullName evidence="3">Arabinofuranosyltransferase</fullName>
    </submittedName>
</protein>
<evidence type="ECO:0000313" key="3">
    <source>
        <dbReference type="EMBL" id="RZU33020.1"/>
    </source>
</evidence>
<feature type="domain" description="Terminal beta-(1-&gt;2)-arabinofuranosyltransferase C-terminal" evidence="2">
    <location>
        <begin position="460"/>
        <end position="575"/>
    </location>
</feature>
<reference evidence="3 4" key="1">
    <citation type="submission" date="2019-02" db="EMBL/GenBank/DDBJ databases">
        <title>Sequencing the genomes of 1000 actinobacteria strains.</title>
        <authorList>
            <person name="Klenk H.-P."/>
        </authorList>
    </citation>
    <scope>NUCLEOTIDE SEQUENCE [LARGE SCALE GENOMIC DNA]</scope>
    <source>
        <strain evidence="3 4">DSM 44509</strain>
    </source>
</reference>
<feature type="transmembrane region" description="Helical" evidence="1">
    <location>
        <begin position="325"/>
        <end position="347"/>
    </location>
</feature>
<accession>A0A4Q7Y7V2</accession>
<dbReference type="AlphaFoldDB" id="A0A4Q7Y7V2"/>
<feature type="transmembrane region" description="Helical" evidence="1">
    <location>
        <begin position="19"/>
        <end position="38"/>
    </location>
</feature>
<dbReference type="Proteomes" id="UP000292507">
    <property type="component" value="Unassembled WGS sequence"/>
</dbReference>
<feature type="transmembrane region" description="Helical" evidence="1">
    <location>
        <begin position="198"/>
        <end position="218"/>
    </location>
</feature>
<feature type="transmembrane region" description="Helical" evidence="1">
    <location>
        <begin position="128"/>
        <end position="144"/>
    </location>
</feature>
<feature type="transmembrane region" description="Helical" evidence="1">
    <location>
        <begin position="354"/>
        <end position="373"/>
    </location>
</feature>
<keyword evidence="1" id="KW-0812">Transmembrane</keyword>
<name>A0A4Q7Y7V2_9ACTN</name>
<dbReference type="EMBL" id="SHKV01000001">
    <property type="protein sequence ID" value="RZU33020.1"/>
    <property type="molecule type" value="Genomic_DNA"/>
</dbReference>
<keyword evidence="1" id="KW-0472">Membrane</keyword>
<comment type="caution">
    <text evidence="3">The sequence shown here is derived from an EMBL/GenBank/DDBJ whole genome shotgun (WGS) entry which is preliminary data.</text>
</comment>
<evidence type="ECO:0000256" key="1">
    <source>
        <dbReference type="SAM" id="Phobius"/>
    </source>
</evidence>
<feature type="transmembrane region" description="Helical" evidence="1">
    <location>
        <begin position="225"/>
        <end position="246"/>
    </location>
</feature>
<gene>
    <name evidence="3" type="ORF">BKA19_2735</name>
</gene>
<feature type="transmembrane region" description="Helical" evidence="1">
    <location>
        <begin position="266"/>
        <end position="289"/>
    </location>
</feature>
<dbReference type="Pfam" id="PF26371">
    <property type="entry name" value="AftB_C"/>
    <property type="match status" value="1"/>
</dbReference>
<organism evidence="3 4">
    <name type="scientific">Blastococcus saxobsidens</name>
    <dbReference type="NCBI Taxonomy" id="138336"/>
    <lineage>
        <taxon>Bacteria</taxon>
        <taxon>Bacillati</taxon>
        <taxon>Actinomycetota</taxon>
        <taxon>Actinomycetes</taxon>
        <taxon>Geodermatophilales</taxon>
        <taxon>Geodermatophilaceae</taxon>
        <taxon>Blastococcus</taxon>
    </lineage>
</organism>
<feature type="transmembrane region" description="Helical" evidence="1">
    <location>
        <begin position="301"/>
        <end position="319"/>
    </location>
</feature>
<dbReference type="RefSeq" id="WP_104530098.1">
    <property type="nucleotide sequence ID" value="NZ_POQT01000041.1"/>
</dbReference>
<dbReference type="OrthoDB" id="3721873at2"/>
<dbReference type="InterPro" id="IPR058983">
    <property type="entry name" value="AftB_C"/>
</dbReference>
<sequence length="580" mass="61755">MAAPDVPAHTLSGRDRRGVAEGVLVGAVVLGVLVAGWLRRWTADDAFINFRVVGNLLAGNGPVFSAPERAEVATSPAWLLLLTLAEGVSPGDSVAWASVVLGLVGTATGVLFATLGARRLVAGSPSRLVVPFGAVVLLGLPPFWDFSTSGLETGMSFAWLGVSFWGLARWLDLGPPRAGRPVWLHVLVGFGPLVRPDFALIAGLLLVWMTLVATGAWWRRLLGLVAAGALPAVYQVFRMGYYGLVVPNTAVAKESGRPLWGRGADYLLDLVTPYALHVPVGLAIVVLALLRPRLAWRRREWSLVGVVVLAAFAHALYVVRVGGDFMHARLLMPSLFLLLCPVAAVPLPRVRLRATAVALVATAAWGVVTASFLRTDYVRDDASGLADERAYYVRAAGIANPVTLEDHGRTGIGEYTARVNGLHEDGADVIAGQVVPIRPGAGILEVGPSDGGVVFSVASAGFYGTGTDLDVFVVDVLGLSDPVNSHIEPGPPVRAGHEKIYPEWYLLARYGADEPREGQVAPALVAAAREVLSCGEVAELIAATNDPLTWDRFWDNVRGSVQRTSLRIPADPEEARQRFC</sequence>
<dbReference type="GO" id="GO:0016740">
    <property type="term" value="F:transferase activity"/>
    <property type="evidence" value="ECO:0007669"/>
    <property type="project" value="UniProtKB-KW"/>
</dbReference>
<keyword evidence="4" id="KW-1185">Reference proteome</keyword>
<proteinExistence type="predicted"/>
<feature type="transmembrane region" description="Helical" evidence="1">
    <location>
        <begin position="94"/>
        <end position="116"/>
    </location>
</feature>
<evidence type="ECO:0000313" key="4">
    <source>
        <dbReference type="Proteomes" id="UP000292507"/>
    </source>
</evidence>
<evidence type="ECO:0000259" key="2">
    <source>
        <dbReference type="Pfam" id="PF26371"/>
    </source>
</evidence>
<keyword evidence="1" id="KW-1133">Transmembrane helix</keyword>